<organism evidence="1 2">
    <name type="scientific">Piscinibacterium candidicorallinum</name>
    <dbReference type="NCBI Taxonomy" id="1793872"/>
    <lineage>
        <taxon>Bacteria</taxon>
        <taxon>Pseudomonadati</taxon>
        <taxon>Pseudomonadota</taxon>
        <taxon>Betaproteobacteria</taxon>
        <taxon>Burkholderiales</taxon>
        <taxon>Piscinibacterium</taxon>
    </lineage>
</organism>
<accession>A0ABV7GYE8</accession>
<name>A0ABV7GYE8_9BURK</name>
<dbReference type="Proteomes" id="UP001595556">
    <property type="component" value="Unassembled WGS sequence"/>
</dbReference>
<gene>
    <name evidence="1" type="ORF">ACFOEN_03505</name>
</gene>
<evidence type="ECO:0000313" key="1">
    <source>
        <dbReference type="EMBL" id="MFC3146704.1"/>
    </source>
</evidence>
<dbReference type="RefSeq" id="WP_377301133.1">
    <property type="nucleotide sequence ID" value="NZ_CP180191.1"/>
</dbReference>
<sequence length="60" mass="6480">MHAIAHTLDALTRLIAHALGRTAGVSYWAAEPAHWASYTDATGARVVRLGRLELALDGKR</sequence>
<proteinExistence type="predicted"/>
<dbReference type="EMBL" id="JBHRTI010000003">
    <property type="protein sequence ID" value="MFC3146704.1"/>
    <property type="molecule type" value="Genomic_DNA"/>
</dbReference>
<protein>
    <submittedName>
        <fullName evidence="1">Uncharacterized protein</fullName>
    </submittedName>
</protein>
<comment type="caution">
    <text evidence="1">The sequence shown here is derived from an EMBL/GenBank/DDBJ whole genome shotgun (WGS) entry which is preliminary data.</text>
</comment>
<reference evidence="2" key="1">
    <citation type="journal article" date="2019" name="Int. J. Syst. Evol. Microbiol.">
        <title>The Global Catalogue of Microorganisms (GCM) 10K type strain sequencing project: providing services to taxonomists for standard genome sequencing and annotation.</title>
        <authorList>
            <consortium name="The Broad Institute Genomics Platform"/>
            <consortium name="The Broad Institute Genome Sequencing Center for Infectious Disease"/>
            <person name="Wu L."/>
            <person name="Ma J."/>
        </authorList>
    </citation>
    <scope>NUCLEOTIDE SEQUENCE [LARGE SCALE GENOMIC DNA]</scope>
    <source>
        <strain evidence="2">KCTC 52168</strain>
    </source>
</reference>
<keyword evidence="2" id="KW-1185">Reference proteome</keyword>
<evidence type="ECO:0000313" key="2">
    <source>
        <dbReference type="Proteomes" id="UP001595556"/>
    </source>
</evidence>